<keyword evidence="2" id="KW-1133">Transmembrane helix</keyword>
<dbReference type="AlphaFoldDB" id="A0A2N3QEW3"/>
<reference evidence="3 4" key="1">
    <citation type="submission" date="2017-10" db="EMBL/GenBank/DDBJ databases">
        <title>Bifidobacterium genomics.</title>
        <authorList>
            <person name="Lugli G.A."/>
            <person name="Milani C."/>
            <person name="Mancabelli L."/>
        </authorList>
    </citation>
    <scope>NUCLEOTIDE SEQUENCE [LARGE SCALE GENOMIC DNA]</scope>
    <source>
        <strain evidence="3 4">1524B</strain>
    </source>
</reference>
<keyword evidence="2" id="KW-0472">Membrane</keyword>
<protein>
    <submittedName>
        <fullName evidence="3">Uncharacterized protein</fullName>
    </submittedName>
</protein>
<dbReference type="Proteomes" id="UP000233730">
    <property type="component" value="Unassembled WGS sequence"/>
</dbReference>
<evidence type="ECO:0000313" key="3">
    <source>
        <dbReference type="EMBL" id="PKU89101.1"/>
    </source>
</evidence>
<accession>A0A2N3QEW3</accession>
<gene>
    <name evidence="3" type="ORF">CQR46_1483</name>
</gene>
<sequence>MMAMAKTSGTPARRTGARATAKTTARTAQQPAPQTSGTARRARAVVCAAAIIVVLALVSAFGWPGWAVRTPPAPVEVPSAVASATPTIAAQPLPSDASELVKILPEHVSNYVRGTVESSDEWQSAAPVEAYVVTYGNGDQAKDVRVLMGQWADAEEAETQYEKLAKALDGEQLAAGNIKVSGQNTGSYVVVGGKGGDGTATALWRNDTVVFRVTGPQASVEAVYKLFPV</sequence>
<feature type="compositionally biased region" description="Low complexity" evidence="1">
    <location>
        <begin position="10"/>
        <end position="35"/>
    </location>
</feature>
<name>A0A2N3QEW3_9BIFI</name>
<feature type="region of interest" description="Disordered" evidence="1">
    <location>
        <begin position="1"/>
        <end position="39"/>
    </location>
</feature>
<dbReference type="EMBL" id="PCGZ01000010">
    <property type="protein sequence ID" value="PKU89101.1"/>
    <property type="molecule type" value="Genomic_DNA"/>
</dbReference>
<keyword evidence="2" id="KW-0812">Transmembrane</keyword>
<evidence type="ECO:0000256" key="2">
    <source>
        <dbReference type="SAM" id="Phobius"/>
    </source>
</evidence>
<organism evidence="3 4">
    <name type="scientific">Bifidobacterium pseudolongum subsp. globosum</name>
    <dbReference type="NCBI Taxonomy" id="1690"/>
    <lineage>
        <taxon>Bacteria</taxon>
        <taxon>Bacillati</taxon>
        <taxon>Actinomycetota</taxon>
        <taxon>Actinomycetes</taxon>
        <taxon>Bifidobacteriales</taxon>
        <taxon>Bifidobacteriaceae</taxon>
        <taxon>Bifidobacterium</taxon>
    </lineage>
</organism>
<evidence type="ECO:0000256" key="1">
    <source>
        <dbReference type="SAM" id="MobiDB-lite"/>
    </source>
</evidence>
<comment type="caution">
    <text evidence="3">The sequence shown here is derived from an EMBL/GenBank/DDBJ whole genome shotgun (WGS) entry which is preliminary data.</text>
</comment>
<evidence type="ECO:0000313" key="4">
    <source>
        <dbReference type="Proteomes" id="UP000233730"/>
    </source>
</evidence>
<proteinExistence type="predicted"/>
<feature type="transmembrane region" description="Helical" evidence="2">
    <location>
        <begin position="44"/>
        <end position="66"/>
    </location>
</feature>